<protein>
    <submittedName>
        <fullName evidence="2">Chromosome 10 open reading frame 53</fullName>
    </submittedName>
</protein>
<reference evidence="2" key="1">
    <citation type="submission" date="2025-08" db="UniProtKB">
        <authorList>
            <consortium name="Ensembl"/>
        </authorList>
    </citation>
    <scope>IDENTIFICATION</scope>
</reference>
<sequence>MPKNATVSVRYGPYESCGLVAYRTFRLEGLESSLLARGHRCVLEESRDWNTVEIVVHGECVFTCGVKDLQFGGDGRLDPVCQKAVIAVENAY</sequence>
<evidence type="ECO:0000313" key="3">
    <source>
        <dbReference type="Proteomes" id="UP000694546"/>
    </source>
</evidence>
<dbReference type="CTD" id="100346304"/>
<reference evidence="2" key="2">
    <citation type="submission" date="2025-09" db="UniProtKB">
        <authorList>
            <consortium name="Ensembl"/>
        </authorList>
    </citation>
    <scope>IDENTIFICATION</scope>
</reference>
<dbReference type="Pfam" id="PF15092">
    <property type="entry name" value="UPF0728"/>
    <property type="match status" value="1"/>
</dbReference>
<comment type="similarity">
    <text evidence="1">Belongs to the UPF0728 family.</text>
</comment>
<accession>A0A8C5CY61</accession>
<evidence type="ECO:0000256" key="1">
    <source>
        <dbReference type="ARBA" id="ARBA00009973"/>
    </source>
</evidence>
<dbReference type="InterPro" id="IPR027885">
    <property type="entry name" value="UPF0728"/>
</dbReference>
<name>A0A8C5CY61_GADMO</name>
<dbReference type="PANTHER" id="PTHR28448">
    <property type="entry name" value="UPF0728 PROTEIN C10ORF53"/>
    <property type="match status" value="1"/>
</dbReference>
<dbReference type="Proteomes" id="UP000694546">
    <property type="component" value="Chromosome 15"/>
</dbReference>
<dbReference type="KEGG" id="gmh:115560083"/>
<dbReference type="GeneTree" id="ENSGT00390000002871"/>
<organism evidence="2 3">
    <name type="scientific">Gadus morhua</name>
    <name type="common">Atlantic cod</name>
    <dbReference type="NCBI Taxonomy" id="8049"/>
    <lineage>
        <taxon>Eukaryota</taxon>
        <taxon>Metazoa</taxon>
        <taxon>Chordata</taxon>
        <taxon>Craniata</taxon>
        <taxon>Vertebrata</taxon>
        <taxon>Euteleostomi</taxon>
        <taxon>Actinopterygii</taxon>
        <taxon>Neopterygii</taxon>
        <taxon>Teleostei</taxon>
        <taxon>Neoteleostei</taxon>
        <taxon>Acanthomorphata</taxon>
        <taxon>Zeiogadaria</taxon>
        <taxon>Gadariae</taxon>
        <taxon>Gadiformes</taxon>
        <taxon>Gadoidei</taxon>
        <taxon>Gadidae</taxon>
        <taxon>Gadus</taxon>
    </lineage>
</organism>
<proteinExistence type="inferred from homology"/>
<keyword evidence="3" id="KW-1185">Reference proteome</keyword>
<dbReference type="PANTHER" id="PTHR28448:SF1">
    <property type="entry name" value="UPF0728 PROTEIN C10ORF53"/>
    <property type="match status" value="1"/>
</dbReference>
<dbReference type="AlphaFoldDB" id="A0A8C5CY61"/>
<dbReference type="Ensembl" id="ENSGMOT00000071522.1">
    <property type="protein sequence ID" value="ENSGMOP00000068795.1"/>
    <property type="gene ID" value="ENSGMOG00000029042.1"/>
</dbReference>
<dbReference type="OMA" id="VEHRTYR"/>
<evidence type="ECO:0000313" key="2">
    <source>
        <dbReference type="Ensembl" id="ENSGMOP00000068795.1"/>
    </source>
</evidence>
<gene>
    <name evidence="2" type="primary">C10orf53</name>
</gene>